<evidence type="ECO:0000313" key="2">
    <source>
        <dbReference type="Proteomes" id="UP000029507"/>
    </source>
</evidence>
<organism evidence="1 2">
    <name type="scientific">Paenibacillus stellifer</name>
    <dbReference type="NCBI Taxonomy" id="169760"/>
    <lineage>
        <taxon>Bacteria</taxon>
        <taxon>Bacillati</taxon>
        <taxon>Bacillota</taxon>
        <taxon>Bacilli</taxon>
        <taxon>Bacillales</taxon>
        <taxon>Paenibacillaceae</taxon>
        <taxon>Paenibacillus</taxon>
    </lineage>
</organism>
<proteinExistence type="predicted"/>
<accession>A0A089N3M6</accession>
<dbReference type="Proteomes" id="UP000029507">
    <property type="component" value="Chromosome"/>
</dbReference>
<protein>
    <submittedName>
        <fullName evidence="1">Uncharacterized protein</fullName>
    </submittedName>
</protein>
<keyword evidence="2" id="KW-1185">Reference proteome</keyword>
<evidence type="ECO:0000313" key="1">
    <source>
        <dbReference type="EMBL" id="AIQ63309.1"/>
    </source>
</evidence>
<dbReference type="KEGG" id="pste:PSTEL_09645"/>
<gene>
    <name evidence="1" type="ORF">PSTEL_09645</name>
</gene>
<dbReference type="OrthoDB" id="2624845at2"/>
<dbReference type="EMBL" id="CP009286">
    <property type="protein sequence ID" value="AIQ63309.1"/>
    <property type="molecule type" value="Genomic_DNA"/>
</dbReference>
<dbReference type="STRING" id="169760.PSTEL_09645"/>
<name>A0A089N3M6_9BACL</name>
<dbReference type="AlphaFoldDB" id="A0A089N3M6"/>
<dbReference type="RefSeq" id="WP_038694756.1">
    <property type="nucleotide sequence ID" value="NZ_CP009286.1"/>
</dbReference>
<dbReference type="HOGENOM" id="CLU_1813926_0_0_9"/>
<reference evidence="1 2" key="1">
    <citation type="submission" date="2014-08" db="EMBL/GenBank/DDBJ databases">
        <title>Comparative genomics of the Paenibacillus odorifer group.</title>
        <authorList>
            <person name="den Bakker H.C."/>
            <person name="Tsai Y.-C."/>
            <person name="Martin N."/>
            <person name="Korlach J."/>
            <person name="Wiedmann M."/>
        </authorList>
    </citation>
    <scope>NUCLEOTIDE SEQUENCE [LARGE SCALE GENOMIC DNA]</scope>
    <source>
        <strain evidence="1 2">DSM 14472</strain>
    </source>
</reference>
<sequence length="142" mass="14703">MITNLAERYRSRVLLAAQTTAAAAQAYLPPTPGLISQTYRAIVTKGNAADLTLTLRYADDAAGANAANYPVDVPIYINGVRQANGKTATVAGAAGSSVVDFCIDPATIPQGKFVGLSFAISNAATLLAAELIEDVSYRPTPS</sequence>